<keyword evidence="2" id="KW-1185">Reference proteome</keyword>
<dbReference type="EMBL" id="CM042050">
    <property type="protein sequence ID" value="KAI3734583.1"/>
    <property type="molecule type" value="Genomic_DNA"/>
</dbReference>
<reference evidence="1 2" key="2">
    <citation type="journal article" date="2022" name="Mol. Ecol. Resour.">
        <title>The genomes of chicory, endive, great burdock and yacon provide insights into Asteraceae paleo-polyploidization history and plant inulin production.</title>
        <authorList>
            <person name="Fan W."/>
            <person name="Wang S."/>
            <person name="Wang H."/>
            <person name="Wang A."/>
            <person name="Jiang F."/>
            <person name="Liu H."/>
            <person name="Zhao H."/>
            <person name="Xu D."/>
            <person name="Zhang Y."/>
        </authorList>
    </citation>
    <scope>NUCLEOTIDE SEQUENCE [LARGE SCALE GENOMIC DNA]</scope>
    <source>
        <strain evidence="2">cv. Niubang</strain>
    </source>
</reference>
<proteinExistence type="predicted"/>
<protein>
    <submittedName>
        <fullName evidence="1">Uncharacterized protein</fullName>
    </submittedName>
</protein>
<gene>
    <name evidence="1" type="ORF">L6452_14054</name>
</gene>
<evidence type="ECO:0000313" key="2">
    <source>
        <dbReference type="Proteomes" id="UP001055879"/>
    </source>
</evidence>
<reference evidence="2" key="1">
    <citation type="journal article" date="2022" name="Mol. Ecol. Resour.">
        <title>The genomes of chicory, endive, great burdock and yacon provide insights into Asteraceae palaeo-polyploidization history and plant inulin production.</title>
        <authorList>
            <person name="Fan W."/>
            <person name="Wang S."/>
            <person name="Wang H."/>
            <person name="Wang A."/>
            <person name="Jiang F."/>
            <person name="Liu H."/>
            <person name="Zhao H."/>
            <person name="Xu D."/>
            <person name="Zhang Y."/>
        </authorList>
    </citation>
    <scope>NUCLEOTIDE SEQUENCE [LARGE SCALE GENOMIC DNA]</scope>
    <source>
        <strain evidence="2">cv. Niubang</strain>
    </source>
</reference>
<dbReference type="Proteomes" id="UP001055879">
    <property type="component" value="Linkage Group LG04"/>
</dbReference>
<organism evidence="1 2">
    <name type="scientific">Arctium lappa</name>
    <name type="common">Greater burdock</name>
    <name type="synonym">Lappa major</name>
    <dbReference type="NCBI Taxonomy" id="4217"/>
    <lineage>
        <taxon>Eukaryota</taxon>
        <taxon>Viridiplantae</taxon>
        <taxon>Streptophyta</taxon>
        <taxon>Embryophyta</taxon>
        <taxon>Tracheophyta</taxon>
        <taxon>Spermatophyta</taxon>
        <taxon>Magnoliopsida</taxon>
        <taxon>eudicotyledons</taxon>
        <taxon>Gunneridae</taxon>
        <taxon>Pentapetalae</taxon>
        <taxon>asterids</taxon>
        <taxon>campanulids</taxon>
        <taxon>Asterales</taxon>
        <taxon>Asteraceae</taxon>
        <taxon>Carduoideae</taxon>
        <taxon>Cardueae</taxon>
        <taxon>Arctiinae</taxon>
        <taxon>Arctium</taxon>
    </lineage>
</organism>
<accession>A0ACB9CK98</accession>
<evidence type="ECO:0000313" key="1">
    <source>
        <dbReference type="EMBL" id="KAI3734583.1"/>
    </source>
</evidence>
<name>A0ACB9CK98_ARCLA</name>
<sequence length="122" mass="13478">MGVVTGRPKKLFIFVNPFGGRKSAFKVFTDDVKPILEDANIEYTLQGLTHIQHLVVNGLLEREDWQAALKMAIGVIPAALIRVNASGQFCGVAEMVGPVDFVNDAEYWHQDRWSGQFVSSGT</sequence>
<comment type="caution">
    <text evidence="1">The sequence shown here is derived from an EMBL/GenBank/DDBJ whole genome shotgun (WGS) entry which is preliminary data.</text>
</comment>